<accession>A0A7X2P416</accession>
<dbReference type="InterPro" id="IPR000326">
    <property type="entry name" value="PAP2/HPO"/>
</dbReference>
<evidence type="ECO:0000259" key="2">
    <source>
        <dbReference type="Pfam" id="PF01569"/>
    </source>
</evidence>
<proteinExistence type="predicted"/>
<dbReference type="Pfam" id="PF01569">
    <property type="entry name" value="PAP2"/>
    <property type="match status" value="1"/>
</dbReference>
<feature type="transmembrane region" description="Helical" evidence="1">
    <location>
        <begin position="12"/>
        <end position="33"/>
    </location>
</feature>
<keyword evidence="4" id="KW-1185">Reference proteome</keyword>
<evidence type="ECO:0000313" key="3">
    <source>
        <dbReference type="EMBL" id="MST67095.1"/>
    </source>
</evidence>
<dbReference type="Proteomes" id="UP000440513">
    <property type="component" value="Unassembled WGS sequence"/>
</dbReference>
<feature type="transmembrane region" description="Helical" evidence="1">
    <location>
        <begin position="162"/>
        <end position="182"/>
    </location>
</feature>
<dbReference type="EMBL" id="VUMS01000017">
    <property type="protein sequence ID" value="MST67095.1"/>
    <property type="molecule type" value="Genomic_DNA"/>
</dbReference>
<dbReference type="GO" id="GO:0016020">
    <property type="term" value="C:membrane"/>
    <property type="evidence" value="ECO:0007669"/>
    <property type="project" value="UniProtKB-SubCell"/>
</dbReference>
<dbReference type="Gene3D" id="1.20.144.10">
    <property type="entry name" value="Phosphatidic acid phosphatase type 2/haloperoxidase"/>
    <property type="match status" value="1"/>
</dbReference>
<protein>
    <submittedName>
        <fullName evidence="3">Phosphatase PAP2 family protein</fullName>
    </submittedName>
</protein>
<organism evidence="3 4">
    <name type="scientific">Oliverpabstia intestinalis</name>
    <dbReference type="NCBI Taxonomy" id="2606633"/>
    <lineage>
        <taxon>Bacteria</taxon>
        <taxon>Bacillati</taxon>
        <taxon>Bacillota</taxon>
        <taxon>Clostridia</taxon>
        <taxon>Lachnospirales</taxon>
        <taxon>Lachnospiraceae</taxon>
        <taxon>Oliverpabstia</taxon>
    </lineage>
</organism>
<dbReference type="InterPro" id="IPR036938">
    <property type="entry name" value="PAP2/HPO_sf"/>
</dbReference>
<keyword evidence="1" id="KW-0812">Transmembrane</keyword>
<evidence type="ECO:0000256" key="1">
    <source>
        <dbReference type="SAM" id="Phobius"/>
    </source>
</evidence>
<keyword evidence="1" id="KW-1133">Transmembrane helix</keyword>
<name>A0A7X2P416_9FIRM</name>
<dbReference type="AlphaFoldDB" id="A0A7X2P416"/>
<reference evidence="3 4" key="1">
    <citation type="submission" date="2019-08" db="EMBL/GenBank/DDBJ databases">
        <title>In-depth cultivation of the pig gut microbiome towards novel bacterial diversity and tailored functional studies.</title>
        <authorList>
            <person name="Wylensek D."/>
            <person name="Hitch T.C.A."/>
            <person name="Clavel T."/>
        </authorList>
    </citation>
    <scope>NUCLEOTIDE SEQUENCE [LARGE SCALE GENOMIC DNA]</scope>
    <source>
        <strain evidence="3 4">BSM-380-WT-5A</strain>
    </source>
</reference>
<feature type="transmembrane region" description="Helical" evidence="1">
    <location>
        <begin position="188"/>
        <end position="208"/>
    </location>
</feature>
<evidence type="ECO:0000313" key="4">
    <source>
        <dbReference type="Proteomes" id="UP000440513"/>
    </source>
</evidence>
<keyword evidence="1" id="KW-0472">Membrane</keyword>
<dbReference type="RefSeq" id="WP_154432559.1">
    <property type="nucleotide sequence ID" value="NZ_VUMS01000017.1"/>
</dbReference>
<comment type="caution">
    <text evidence="3">The sequence shown here is derived from an EMBL/GenBank/DDBJ whole genome shotgun (WGS) entry which is preliminary data.</text>
</comment>
<sequence length="225" mass="26342">MTIWNKIRTGQWISRTYLLMLVFNLLYNSLIYYSGQWMGTHTKARNIEISLDNQIPVIPWFVGIYFSFFLFCAVNFLLMGYYGKKKACLFLCAELLAKTVCGIFYLCFPTTNLRPEIVGTDFWSRMLVELYQMDAAVNLFPSIHCMDSWFCVVVLRNIRKVPGWYMTITWIWAAAICASTLFTKQHGILDVAAGIALAELSYICVIRWKKTERFRLWMEKNGYEK</sequence>
<gene>
    <name evidence="3" type="ORF">FYJ57_10245</name>
</gene>
<feature type="transmembrane region" description="Helical" evidence="1">
    <location>
        <begin position="57"/>
        <end position="78"/>
    </location>
</feature>
<feature type="domain" description="Phosphatidic acid phosphatase type 2/haloperoxidase" evidence="2">
    <location>
        <begin position="138"/>
        <end position="212"/>
    </location>
</feature>
<dbReference type="SUPFAM" id="SSF48317">
    <property type="entry name" value="Acid phosphatase/Vanadium-dependent haloperoxidase"/>
    <property type="match status" value="1"/>
</dbReference>